<keyword evidence="1 2" id="KW-0238">DNA-binding</keyword>
<dbReference type="SUPFAM" id="SSF48498">
    <property type="entry name" value="Tetracyclin repressor-like, C-terminal domain"/>
    <property type="match status" value="1"/>
</dbReference>
<gene>
    <name evidence="4" type="ORF">JX001_02980</name>
</gene>
<evidence type="ECO:0000313" key="5">
    <source>
        <dbReference type="Proteomes" id="UP000662957"/>
    </source>
</evidence>
<proteinExistence type="predicted"/>
<dbReference type="PANTHER" id="PTHR30055">
    <property type="entry name" value="HTH-TYPE TRANSCRIPTIONAL REGULATOR RUTR"/>
    <property type="match status" value="1"/>
</dbReference>
<feature type="DNA-binding region" description="H-T-H motif" evidence="2">
    <location>
        <begin position="33"/>
        <end position="52"/>
    </location>
</feature>
<accession>A0ABX7LPN9</accession>
<dbReference type="InterPro" id="IPR009057">
    <property type="entry name" value="Homeodomain-like_sf"/>
</dbReference>
<protein>
    <submittedName>
        <fullName evidence="4">TetR/AcrR family transcriptional regulator</fullName>
    </submittedName>
</protein>
<evidence type="ECO:0000259" key="3">
    <source>
        <dbReference type="PROSITE" id="PS50977"/>
    </source>
</evidence>
<feature type="domain" description="HTH tetR-type" evidence="3">
    <location>
        <begin position="10"/>
        <end position="70"/>
    </location>
</feature>
<dbReference type="EMBL" id="CP070968">
    <property type="protein sequence ID" value="QSF54799.1"/>
    <property type="molecule type" value="Genomic_DNA"/>
</dbReference>
<reference evidence="4 5" key="1">
    <citation type="submission" date="2021-02" db="EMBL/GenBank/DDBJ databases">
        <title>Brevundimonas sp. CS1 genome sequence.</title>
        <authorList>
            <person name="Lee K."/>
            <person name="Choi Y.-J."/>
            <person name="Son H.-R."/>
        </authorList>
    </citation>
    <scope>NUCLEOTIDE SEQUENCE [LARGE SCALE GENOMIC DNA]</scope>
    <source>
        <strain evidence="4 5">CS1</strain>
    </source>
</reference>
<dbReference type="PANTHER" id="PTHR30055:SF200">
    <property type="entry name" value="HTH-TYPE TRANSCRIPTIONAL REPRESSOR BDCR"/>
    <property type="match status" value="1"/>
</dbReference>
<evidence type="ECO:0000256" key="2">
    <source>
        <dbReference type="PROSITE-ProRule" id="PRU00335"/>
    </source>
</evidence>
<dbReference type="PRINTS" id="PR00455">
    <property type="entry name" value="HTHTETR"/>
</dbReference>
<name>A0ABX7LPN9_9CAUL</name>
<organism evidence="4 5">
    <name type="scientific">Brevundimonas fontaquae</name>
    <dbReference type="NCBI Taxonomy" id="2813778"/>
    <lineage>
        <taxon>Bacteria</taxon>
        <taxon>Pseudomonadati</taxon>
        <taxon>Pseudomonadota</taxon>
        <taxon>Alphaproteobacteria</taxon>
        <taxon>Caulobacterales</taxon>
        <taxon>Caulobacteraceae</taxon>
        <taxon>Brevundimonas</taxon>
    </lineage>
</organism>
<sequence length="191" mass="21233">MIDSVLATSNSARETVLWIASDLFYRGGVRAVGMELIVERSGVAKTTIYRHFPTKDALIEAFLEREDHDFWRQWEAVVGSHAGEPRRALSALCDWIGDRVSRDSYRGCPQINVAAEFADVGHPARKVAHRHKSEMVERLTALCRELDMSTAPLRAHQIGLLFDGAFMSNGRLGNVGAAWILNDAVERLVGS</sequence>
<dbReference type="InterPro" id="IPR050109">
    <property type="entry name" value="HTH-type_TetR-like_transc_reg"/>
</dbReference>
<dbReference type="Proteomes" id="UP000662957">
    <property type="component" value="Chromosome"/>
</dbReference>
<keyword evidence="5" id="KW-1185">Reference proteome</keyword>
<evidence type="ECO:0000313" key="4">
    <source>
        <dbReference type="EMBL" id="QSF54799.1"/>
    </source>
</evidence>
<dbReference type="PROSITE" id="PS50977">
    <property type="entry name" value="HTH_TETR_2"/>
    <property type="match status" value="1"/>
</dbReference>
<dbReference type="SUPFAM" id="SSF46689">
    <property type="entry name" value="Homeodomain-like"/>
    <property type="match status" value="1"/>
</dbReference>
<evidence type="ECO:0000256" key="1">
    <source>
        <dbReference type="ARBA" id="ARBA00023125"/>
    </source>
</evidence>
<dbReference type="InterPro" id="IPR036271">
    <property type="entry name" value="Tet_transcr_reg_TetR-rel_C_sf"/>
</dbReference>
<dbReference type="InterPro" id="IPR001647">
    <property type="entry name" value="HTH_TetR"/>
</dbReference>
<dbReference type="Pfam" id="PF00440">
    <property type="entry name" value="TetR_N"/>
    <property type="match status" value="1"/>
</dbReference>
<dbReference type="Gene3D" id="1.10.357.10">
    <property type="entry name" value="Tetracycline Repressor, domain 2"/>
    <property type="match status" value="1"/>
</dbReference>